<sequence>MVRKSNIANSQKAGGRGYLFDDTPRGVLEALLVVGGIAGMLTFAPTLFAVLAGVGYVVRAGDMARRKRLNNSFQYLKRKKYVHVITRENGKGTRIELTEKGRRRGLDIRVTRALLQPVKRPRVWDKFWRIIIFDIAAEERTKRNAFRGLIRRLGAVMLQKSVWIYPFDCSEQIDLLKSFFALTDNELRIVVAKSIGEDASFQKHFRLS</sequence>
<dbReference type="STRING" id="1798512.A3A39_00860"/>
<reference evidence="3 4" key="1">
    <citation type="journal article" date="2016" name="Nat. Commun.">
        <title>Thousands of microbial genomes shed light on interconnected biogeochemical processes in an aquifer system.</title>
        <authorList>
            <person name="Anantharaman K."/>
            <person name="Brown C.T."/>
            <person name="Hug L.A."/>
            <person name="Sharon I."/>
            <person name="Castelle C.J."/>
            <person name="Probst A.J."/>
            <person name="Thomas B.C."/>
            <person name="Singh A."/>
            <person name="Wilkins M.J."/>
            <person name="Karaoz U."/>
            <person name="Brodie E.L."/>
            <person name="Williams K.H."/>
            <person name="Hubbard S.S."/>
            <person name="Banfield J.F."/>
        </authorList>
    </citation>
    <scope>NUCLEOTIDE SEQUENCE [LARGE SCALE GENOMIC DNA]</scope>
</reference>
<keyword evidence="1" id="KW-0812">Transmembrane</keyword>
<gene>
    <name evidence="3" type="ORF">A3A39_00860</name>
</gene>
<dbReference type="Gene3D" id="3.30.70.2650">
    <property type="match status" value="1"/>
</dbReference>
<dbReference type="SUPFAM" id="SSF143430">
    <property type="entry name" value="TTP0101/SSO1404-like"/>
    <property type="match status" value="1"/>
</dbReference>
<evidence type="ECO:0000313" key="4">
    <source>
        <dbReference type="Proteomes" id="UP000177372"/>
    </source>
</evidence>
<dbReference type="Pfam" id="PF20803">
    <property type="entry name" value="PaaX_M"/>
    <property type="match status" value="1"/>
</dbReference>
<organism evidence="3 4">
    <name type="scientific">Candidatus Kaiserbacteria bacterium RIFCSPLOWO2_01_FULL_54_13</name>
    <dbReference type="NCBI Taxonomy" id="1798512"/>
    <lineage>
        <taxon>Bacteria</taxon>
        <taxon>Candidatus Kaiseribacteriota</taxon>
    </lineage>
</organism>
<comment type="caution">
    <text evidence="3">The sequence shown here is derived from an EMBL/GenBank/DDBJ whole genome shotgun (WGS) entry which is preliminary data.</text>
</comment>
<keyword evidence="1" id="KW-1133">Transmembrane helix</keyword>
<evidence type="ECO:0000313" key="3">
    <source>
        <dbReference type="EMBL" id="OGG79545.1"/>
    </source>
</evidence>
<accession>A0A1F6F114</accession>
<dbReference type="AlphaFoldDB" id="A0A1F6F114"/>
<feature type="transmembrane region" description="Helical" evidence="1">
    <location>
        <begin position="30"/>
        <end position="58"/>
    </location>
</feature>
<dbReference type="Proteomes" id="UP000177372">
    <property type="component" value="Unassembled WGS sequence"/>
</dbReference>
<evidence type="ECO:0000256" key="1">
    <source>
        <dbReference type="SAM" id="Phobius"/>
    </source>
</evidence>
<dbReference type="InterPro" id="IPR048846">
    <property type="entry name" value="PaaX-like_central"/>
</dbReference>
<keyword evidence="1" id="KW-0472">Membrane</keyword>
<name>A0A1F6F114_9BACT</name>
<evidence type="ECO:0000259" key="2">
    <source>
        <dbReference type="Pfam" id="PF20803"/>
    </source>
</evidence>
<proteinExistence type="predicted"/>
<dbReference type="EMBL" id="MFLZ01000024">
    <property type="protein sequence ID" value="OGG79545.1"/>
    <property type="molecule type" value="Genomic_DNA"/>
</dbReference>
<feature type="domain" description="Transcriptional repressor PaaX-like central Cas2-like" evidence="2">
    <location>
        <begin position="122"/>
        <end position="197"/>
    </location>
</feature>
<protein>
    <recommendedName>
        <fullName evidence="2">Transcriptional repressor PaaX-like central Cas2-like domain-containing protein</fullName>
    </recommendedName>
</protein>